<organism evidence="2 3">
    <name type="scientific">Rhizobium leguminosarum bv. trifolii WSM2297</name>
    <dbReference type="NCBI Taxonomy" id="754762"/>
    <lineage>
        <taxon>Bacteria</taxon>
        <taxon>Pseudomonadati</taxon>
        <taxon>Pseudomonadota</taxon>
        <taxon>Alphaproteobacteria</taxon>
        <taxon>Hyphomicrobiales</taxon>
        <taxon>Rhizobiaceae</taxon>
        <taxon>Rhizobium/Agrobacterium group</taxon>
        <taxon>Rhizobium</taxon>
    </lineage>
</organism>
<dbReference type="OrthoDB" id="8351032at2"/>
<dbReference type="Proteomes" id="UP000005732">
    <property type="component" value="Unassembled WGS sequence"/>
</dbReference>
<evidence type="ECO:0000313" key="3">
    <source>
        <dbReference type="Proteomes" id="UP000005732"/>
    </source>
</evidence>
<feature type="signal peptide" evidence="1">
    <location>
        <begin position="1"/>
        <end position="23"/>
    </location>
</feature>
<dbReference type="RefSeq" id="WP_003580471.1">
    <property type="nucleotide sequence ID" value="NZ_JH719395.1"/>
</dbReference>
<name>J0KR57_RHILT</name>
<sequence length="290" mass="31200">MHITRRQFAAVAVVPFLPEMAFAADEENAVFWRVKSPGNDHVLFGYVRIRADTFPDIVAEGKTLVDQSKTILIDINPNLTLSTAKFKNSDLKPVLPGLTQPYQEEFKTVLGASPAKGSLDKISGFEVSLLLLGEGQHAFGPGAPSIGLALAKYGASIGRDVKSLTSDAEVQAAQRPMTLETINSVGPAPISYLLDLRRRIGPIGGYFDELYKGRKSREIASLGEEITAKGVVTPTDLMDTDKLRTLLIERIAKLPAGTNAFIILPIGLLNGPYSILGDLRSRGAEVTAIG</sequence>
<proteinExistence type="predicted"/>
<dbReference type="HOGENOM" id="CLU_972794_0_0_5"/>
<keyword evidence="1" id="KW-0732">Signal</keyword>
<reference evidence="2 3" key="1">
    <citation type="submission" date="2012-02" db="EMBL/GenBank/DDBJ databases">
        <title>Improved High-Quality Draft Sequence of Rhizobium leguminosarum bv. trifolii WSM2297.</title>
        <authorList>
            <consortium name="US DOE Joint Genome Institute"/>
            <person name="Lucas S."/>
            <person name="Han J."/>
            <person name="Lapidus A."/>
            <person name="Cheng J.-F."/>
            <person name="Goodwin L."/>
            <person name="Pitluck S."/>
            <person name="Peters L."/>
            <person name="Ovchinnikova G."/>
            <person name="Zhang X."/>
            <person name="Detter J.C."/>
            <person name="Han C."/>
            <person name="Tapia R."/>
            <person name="Land M."/>
            <person name="Hauser L."/>
            <person name="Kyrpides N."/>
            <person name="Ivanova N."/>
            <person name="Pagani I."/>
            <person name="Brau L."/>
            <person name="Yates R."/>
            <person name="O'Hara G."/>
            <person name="Rui T."/>
            <person name="Howieson J."/>
            <person name="Reeve W."/>
            <person name="Woyke T."/>
        </authorList>
    </citation>
    <scope>NUCLEOTIDE SEQUENCE [LARGE SCALE GENOMIC DNA]</scope>
    <source>
        <strain evidence="2 3">WSM2297</strain>
    </source>
</reference>
<dbReference type="AlphaFoldDB" id="J0KR57"/>
<protein>
    <recommendedName>
        <fullName evidence="4">GumN protein</fullName>
    </recommendedName>
</protein>
<feature type="chain" id="PRO_5003735482" description="GumN protein" evidence="1">
    <location>
        <begin position="24"/>
        <end position="290"/>
    </location>
</feature>
<evidence type="ECO:0008006" key="4">
    <source>
        <dbReference type="Google" id="ProtNLM"/>
    </source>
</evidence>
<accession>J0KR57</accession>
<evidence type="ECO:0000313" key="2">
    <source>
        <dbReference type="EMBL" id="EJC80039.1"/>
    </source>
</evidence>
<evidence type="ECO:0000256" key="1">
    <source>
        <dbReference type="SAM" id="SignalP"/>
    </source>
</evidence>
<gene>
    <name evidence="2" type="ORF">Rleg4DRAFT_1648</name>
</gene>
<dbReference type="EMBL" id="JH719395">
    <property type="protein sequence ID" value="EJC80039.1"/>
    <property type="molecule type" value="Genomic_DNA"/>
</dbReference>